<feature type="compositionally biased region" description="Basic and acidic residues" evidence="1">
    <location>
        <begin position="155"/>
        <end position="196"/>
    </location>
</feature>
<evidence type="ECO:0000313" key="2">
    <source>
        <dbReference type="Proteomes" id="UP000504634"/>
    </source>
</evidence>
<feature type="compositionally biased region" description="Basic and acidic residues" evidence="1">
    <location>
        <begin position="210"/>
        <end position="246"/>
    </location>
</feature>
<feature type="region of interest" description="Disordered" evidence="1">
    <location>
        <begin position="447"/>
        <end position="473"/>
    </location>
</feature>
<name>A0A6J2TET3_DROLE</name>
<accession>A0A6J2TET3</accession>
<dbReference type="GeneID" id="115623634"/>
<keyword evidence="2" id="KW-1185">Reference proteome</keyword>
<dbReference type="CTD" id="41139"/>
<dbReference type="OrthoDB" id="3364872at2759"/>
<evidence type="ECO:0000256" key="1">
    <source>
        <dbReference type="SAM" id="MobiDB-lite"/>
    </source>
</evidence>
<feature type="region of interest" description="Disordered" evidence="1">
    <location>
        <begin position="136"/>
        <end position="356"/>
    </location>
</feature>
<dbReference type="RefSeq" id="XP_030373935.1">
    <property type="nucleotide sequence ID" value="XM_030518075.1"/>
</dbReference>
<dbReference type="AlphaFoldDB" id="A0A6J2TET3"/>
<dbReference type="GO" id="GO:0005634">
    <property type="term" value="C:nucleus"/>
    <property type="evidence" value="ECO:0007669"/>
    <property type="project" value="TreeGrafter"/>
</dbReference>
<feature type="compositionally biased region" description="Basic and acidic residues" evidence="1">
    <location>
        <begin position="136"/>
        <end position="147"/>
    </location>
</feature>
<dbReference type="Proteomes" id="UP000504634">
    <property type="component" value="Unplaced"/>
</dbReference>
<sequence>MLDKLKFNNLVITNKKQIQQARVQTISKLVHRLRKIKDALSKQPDNEKHKDRMRKNYECVAYLKSLKAVDIVRHMLLQQNSNHSAVVTNGRATPEEVSMALLALNKVMQQVVTTFQTTLKLSIKADAPWRQEIMEASKRRAKVERTEAKRRKRKELKEQKAQSRKREEWLEQNKVDSAEEDGKLQQETENANKIEEPIADLPKTKKSQFKQRDQQETKKPQLKPQPKENKTNIDDVELSSKEENYASHENTSHISTSKRKEPEEERPTHVVDPFFITETGEHYMSTAVVLSDNAASEEEDESEPLREQRRNNKAFGKRQEQNGYKHPRTGDLHGSAFETLGRKNDGGVDDSHGDLHPSWIAKQRLKPRIREFAGTKIKFDDESGTNEENKVRRIEVHKSITKPTIGETNDNNAGLHPSWIAKQRLKPRIREFAGTKIKFDKESGANEKKFRGVGTQKPITKSNAGETDDSNANLHPSWIAKQRLKPRIAEFVGTKIKFDED</sequence>
<dbReference type="GO" id="GO:0030490">
    <property type="term" value="P:maturation of SSU-rRNA"/>
    <property type="evidence" value="ECO:0007669"/>
    <property type="project" value="TreeGrafter"/>
</dbReference>
<feature type="compositionally biased region" description="Basic and acidic residues" evidence="1">
    <location>
        <begin position="340"/>
        <end position="355"/>
    </location>
</feature>
<dbReference type="GO" id="GO:0030686">
    <property type="term" value="C:90S preribosome"/>
    <property type="evidence" value="ECO:0007669"/>
    <property type="project" value="TreeGrafter"/>
</dbReference>
<evidence type="ECO:0000313" key="3">
    <source>
        <dbReference type="RefSeq" id="XP_030373935.1"/>
    </source>
</evidence>
<dbReference type="PANTHER" id="PTHR23325">
    <property type="entry name" value="SERUM RESPONSE FACTOR-BINDING"/>
    <property type="match status" value="1"/>
</dbReference>
<gene>
    <name evidence="3" type="primary">LOC115623634</name>
</gene>
<feature type="compositionally biased region" description="Polar residues" evidence="1">
    <location>
        <begin position="457"/>
        <end position="473"/>
    </location>
</feature>
<dbReference type="PANTHER" id="PTHR23325:SF1">
    <property type="entry name" value="SERUM RESPONSE FACTOR-BINDING PROTEIN 1"/>
    <property type="match status" value="1"/>
</dbReference>
<proteinExistence type="predicted"/>
<reference evidence="3" key="1">
    <citation type="submission" date="2025-08" db="UniProtKB">
        <authorList>
            <consortium name="RefSeq"/>
        </authorList>
    </citation>
    <scope>IDENTIFICATION</scope>
    <source>
        <strain evidence="3">11010-0011.00</strain>
        <tissue evidence="3">Whole body</tissue>
    </source>
</reference>
<protein>
    <submittedName>
        <fullName evidence="3">Uncharacterized protein LOC115623634</fullName>
    </submittedName>
</protein>
<organism evidence="2 3">
    <name type="scientific">Drosophila lebanonensis</name>
    <name type="common">Fruit fly</name>
    <name type="synonym">Scaptodrosophila lebanonensis</name>
    <dbReference type="NCBI Taxonomy" id="7225"/>
    <lineage>
        <taxon>Eukaryota</taxon>
        <taxon>Metazoa</taxon>
        <taxon>Ecdysozoa</taxon>
        <taxon>Arthropoda</taxon>
        <taxon>Hexapoda</taxon>
        <taxon>Insecta</taxon>
        <taxon>Pterygota</taxon>
        <taxon>Neoptera</taxon>
        <taxon>Endopterygota</taxon>
        <taxon>Diptera</taxon>
        <taxon>Brachycera</taxon>
        <taxon>Muscomorpha</taxon>
        <taxon>Ephydroidea</taxon>
        <taxon>Drosophilidae</taxon>
        <taxon>Scaptodrosophila</taxon>
    </lineage>
</organism>
<dbReference type="InterPro" id="IPR037393">
    <property type="entry name" value="Bud22/SRFB1"/>
</dbReference>
<feature type="compositionally biased region" description="Basic and acidic residues" evidence="1">
    <location>
        <begin position="258"/>
        <end position="269"/>
    </location>
</feature>